<dbReference type="GO" id="GO:0005634">
    <property type="term" value="C:nucleus"/>
    <property type="evidence" value="ECO:0007669"/>
    <property type="project" value="UniProtKB-SubCell"/>
</dbReference>
<accession>A0A8H3VZB9</accession>
<dbReference type="GO" id="GO:0000976">
    <property type="term" value="F:transcription cis-regulatory region binding"/>
    <property type="evidence" value="ECO:0007669"/>
    <property type="project" value="TreeGrafter"/>
</dbReference>
<gene>
    <name evidence="3" type="ORF">GQ607_015687</name>
</gene>
<name>A0A8H3VZB9_9PEZI</name>
<proteinExistence type="predicted"/>
<dbReference type="GO" id="GO:0045944">
    <property type="term" value="P:positive regulation of transcription by RNA polymerase II"/>
    <property type="evidence" value="ECO:0007669"/>
    <property type="project" value="TreeGrafter"/>
</dbReference>
<keyword evidence="2" id="KW-0539">Nucleus</keyword>
<evidence type="ECO:0000256" key="2">
    <source>
        <dbReference type="ARBA" id="ARBA00023242"/>
    </source>
</evidence>
<organism evidence="3 4">
    <name type="scientific">Colletotrichum asianum</name>
    <dbReference type="NCBI Taxonomy" id="702518"/>
    <lineage>
        <taxon>Eukaryota</taxon>
        <taxon>Fungi</taxon>
        <taxon>Dikarya</taxon>
        <taxon>Ascomycota</taxon>
        <taxon>Pezizomycotina</taxon>
        <taxon>Sordariomycetes</taxon>
        <taxon>Hypocreomycetidae</taxon>
        <taxon>Glomerellales</taxon>
        <taxon>Glomerellaceae</taxon>
        <taxon>Colletotrichum</taxon>
        <taxon>Colletotrichum gloeosporioides species complex</taxon>
    </lineage>
</organism>
<dbReference type="AlphaFoldDB" id="A0A8H3VZB9"/>
<dbReference type="Proteomes" id="UP000434172">
    <property type="component" value="Unassembled WGS sequence"/>
</dbReference>
<feature type="non-terminal residue" evidence="3">
    <location>
        <position position="1"/>
    </location>
</feature>
<comment type="caution">
    <text evidence="3">The sequence shown here is derived from an EMBL/GenBank/DDBJ whole genome shotgun (WGS) entry which is preliminary data.</text>
</comment>
<dbReference type="OrthoDB" id="6730379at2759"/>
<comment type="subcellular location">
    <subcellularLocation>
        <location evidence="1">Nucleus</location>
    </subcellularLocation>
</comment>
<sequence length="488" mass="54600">RLEEPLYAMFVSAASCISGPDVDDNHDLASRIHLGMNQLSTDNSALLLLMPSETCSLSISTLGDPYQLPNMERKDSMLFHYYVAEMCPQCIVRNGYNKSYRQVILPLVNKSNILLRAILAFTANRVKLQDNRFRTIALRHQGAVLHGLQQSLNNKNRTSFSRLEILSTILMLCFFEIYNPGQTPKDPHGLPIRPWMTHARGVRMLLDLGPLDSHDSHYEKAVVSFLSQYFASRSVLAFTSLSPLEDQIEIFDHAQYWLGMIDRPPEEINPFAGCSNELLKSILVITSRMRQVAQSRSQSLPGLQQTWANMMANHLFAMDQLPPAERRDGDASAKLPSQHACSTPATLLEKTSEAFRLATVVLLGNLYPQLDITAHEQTELCLDRLGEILGSGVAVPQHGALGASSYIWPYFVAGCHLQSPDQKVSLAQRIRQLFSRNLSADTASGQILCVLEEVWSLPVGHRAAACSDGDSFLWESTKLNRHRVLEWV</sequence>
<evidence type="ECO:0000313" key="4">
    <source>
        <dbReference type="Proteomes" id="UP000434172"/>
    </source>
</evidence>
<dbReference type="GO" id="GO:0003700">
    <property type="term" value="F:DNA-binding transcription factor activity"/>
    <property type="evidence" value="ECO:0007669"/>
    <property type="project" value="TreeGrafter"/>
</dbReference>
<dbReference type="PANTHER" id="PTHR37534">
    <property type="entry name" value="TRANSCRIPTIONAL ACTIVATOR PROTEIN UGA3"/>
    <property type="match status" value="1"/>
</dbReference>
<evidence type="ECO:0000256" key="1">
    <source>
        <dbReference type="ARBA" id="ARBA00004123"/>
    </source>
</evidence>
<dbReference type="EMBL" id="WOWK01000138">
    <property type="protein sequence ID" value="KAF0317100.1"/>
    <property type="molecule type" value="Genomic_DNA"/>
</dbReference>
<protein>
    <recommendedName>
        <fullName evidence="5">Fungal-specific transcription factor domain-containing protein</fullName>
    </recommendedName>
</protein>
<reference evidence="3 4" key="1">
    <citation type="submission" date="2019-12" db="EMBL/GenBank/DDBJ databases">
        <title>A genome sequence resource for the geographically widespread anthracnose pathogen Colletotrichum asianum.</title>
        <authorList>
            <person name="Meng Y."/>
        </authorList>
    </citation>
    <scope>NUCLEOTIDE SEQUENCE [LARGE SCALE GENOMIC DNA]</scope>
    <source>
        <strain evidence="3 4">ICMP 18580</strain>
    </source>
</reference>
<evidence type="ECO:0008006" key="5">
    <source>
        <dbReference type="Google" id="ProtNLM"/>
    </source>
</evidence>
<evidence type="ECO:0000313" key="3">
    <source>
        <dbReference type="EMBL" id="KAF0317100.1"/>
    </source>
</evidence>
<dbReference type="PANTHER" id="PTHR37534:SF17">
    <property type="entry name" value="ZN(2)-C6 FUNGAL-TYPE DOMAIN-CONTAINING PROTEIN"/>
    <property type="match status" value="1"/>
</dbReference>
<dbReference type="Pfam" id="PF11951">
    <property type="entry name" value="Fungal_trans_2"/>
    <property type="match status" value="1"/>
</dbReference>
<dbReference type="InterPro" id="IPR021858">
    <property type="entry name" value="Fun_TF"/>
</dbReference>
<keyword evidence="4" id="KW-1185">Reference proteome</keyword>